<protein>
    <submittedName>
        <fullName evidence="1">Uncharacterized protein</fullName>
    </submittedName>
</protein>
<accession>A0A2R8CGA1</accession>
<name>A0A2R8CGA1_9RHOB</name>
<organism evidence="1 2">
    <name type="scientific">Falsiruegeria mediterranea M17</name>
    <dbReference type="NCBI Taxonomy" id="1200281"/>
    <lineage>
        <taxon>Bacteria</taxon>
        <taxon>Pseudomonadati</taxon>
        <taxon>Pseudomonadota</taxon>
        <taxon>Alphaproteobacteria</taxon>
        <taxon>Rhodobacterales</taxon>
        <taxon>Roseobacteraceae</taxon>
        <taxon>Falsiruegeria</taxon>
    </lineage>
</organism>
<gene>
    <name evidence="1" type="ORF">TRM7615_04959</name>
</gene>
<dbReference type="Proteomes" id="UP000244898">
    <property type="component" value="Unassembled WGS sequence"/>
</dbReference>
<proteinExistence type="predicted"/>
<reference evidence="2" key="1">
    <citation type="submission" date="2018-03" db="EMBL/GenBank/DDBJ databases">
        <authorList>
            <person name="Rodrigo-Torres L."/>
            <person name="Arahal R. D."/>
            <person name="Lucena T."/>
        </authorList>
    </citation>
    <scope>NUCLEOTIDE SEQUENCE [LARGE SCALE GENOMIC DNA]</scope>
    <source>
        <strain evidence="2">CECT 7615</strain>
    </source>
</reference>
<dbReference type="EMBL" id="ONZG01000023">
    <property type="protein sequence ID" value="SPJ31416.1"/>
    <property type="molecule type" value="Genomic_DNA"/>
</dbReference>
<keyword evidence="2" id="KW-1185">Reference proteome</keyword>
<sequence length="41" mass="4653">MVNAVWGLKTVKTISFNKPCFQIGVTFVARQRINLMLGELK</sequence>
<evidence type="ECO:0000313" key="2">
    <source>
        <dbReference type="Proteomes" id="UP000244898"/>
    </source>
</evidence>
<evidence type="ECO:0000313" key="1">
    <source>
        <dbReference type="EMBL" id="SPJ31416.1"/>
    </source>
</evidence>
<dbReference type="AlphaFoldDB" id="A0A2R8CGA1"/>